<dbReference type="EMBL" id="LN890542">
    <property type="protein sequence ID" value="CUS20990.1"/>
    <property type="molecule type" value="Genomic_DNA"/>
</dbReference>
<keyword evidence="2" id="KW-1185">Reference proteome</keyword>
<organism evidence="1 2">
    <name type="scientific">Lachancea quebecensis</name>
    <dbReference type="NCBI Taxonomy" id="1654605"/>
    <lineage>
        <taxon>Eukaryota</taxon>
        <taxon>Fungi</taxon>
        <taxon>Dikarya</taxon>
        <taxon>Ascomycota</taxon>
        <taxon>Saccharomycotina</taxon>
        <taxon>Saccharomycetes</taxon>
        <taxon>Saccharomycetales</taxon>
        <taxon>Saccharomycetaceae</taxon>
        <taxon>Lachancea</taxon>
    </lineage>
</organism>
<dbReference type="AlphaFoldDB" id="A0A0P1KQB9"/>
<evidence type="ECO:0000313" key="2">
    <source>
        <dbReference type="Proteomes" id="UP000236544"/>
    </source>
</evidence>
<name>A0A0P1KQB9_9SACH</name>
<evidence type="ECO:0000313" key="1">
    <source>
        <dbReference type="EMBL" id="CUS20990.1"/>
    </source>
</evidence>
<proteinExistence type="predicted"/>
<reference evidence="2" key="1">
    <citation type="submission" date="2015-10" db="EMBL/GenBank/DDBJ databases">
        <authorList>
            <person name="Devillers H."/>
        </authorList>
    </citation>
    <scope>NUCLEOTIDE SEQUENCE [LARGE SCALE GENOMIC DNA]</scope>
</reference>
<sequence length="172" mass="19563">MILPARCRKTTVLFNSVFFQLKLRRNYVSRAQTHKILLETKTTLLPQLTGNVVLQMKFVKLFLISLGRLALCFDEQAYIQSLREKFAAPEKGSLFKPENFFSQQVEETVLTGSEEPSLFVGKFTTASIDELVKTVCSKFPEIRADEIIPKSYKHVDFYMLISVAETSGAAKQ</sequence>
<gene>
    <name evidence="1" type="ORF">LAQU0_S02e03026g</name>
</gene>
<accession>A0A0P1KQB9</accession>
<protein>
    <submittedName>
        <fullName evidence="1">LAQU0S02e03026g1_1</fullName>
    </submittedName>
</protein>
<dbReference type="Proteomes" id="UP000236544">
    <property type="component" value="Unassembled WGS sequence"/>
</dbReference>